<dbReference type="InterPro" id="IPR001980">
    <property type="entry name" value="PPAT"/>
</dbReference>
<feature type="binding site" evidence="9">
    <location>
        <position position="100"/>
    </location>
    <ligand>
        <name>ATP</name>
        <dbReference type="ChEBI" id="CHEBI:30616"/>
    </ligand>
</feature>
<dbReference type="GO" id="GO:0005737">
    <property type="term" value="C:cytoplasm"/>
    <property type="evidence" value="ECO:0007669"/>
    <property type="project" value="UniProtKB-SubCell"/>
</dbReference>
<dbReference type="GO" id="GO:0015937">
    <property type="term" value="P:coenzyme A biosynthetic process"/>
    <property type="evidence" value="ECO:0007669"/>
    <property type="project" value="UniProtKB-UniRule"/>
</dbReference>
<comment type="pathway">
    <text evidence="9">Cofactor biosynthesis; coenzyme A biosynthesis; CoA from (R)-pantothenate: step 4/5.</text>
</comment>
<evidence type="ECO:0000259" key="10">
    <source>
        <dbReference type="Pfam" id="PF01467"/>
    </source>
</evidence>
<sequence>MNKRAAIYAGTFDPITRGHEDLVRRAACLFDHVILGIAESRSKRPFFSLAERVEIARDLLARYPNVEVCGFDGLLMDFLHVKGAKVILRGLRAASDFEYEFQMAGMNRNLYPDVETIFLTPGEQYMFISATMVREIAMLGGDVSKFVHPAISERLAKRVSEKFQ</sequence>
<dbReference type="GO" id="GO:0005524">
    <property type="term" value="F:ATP binding"/>
    <property type="evidence" value="ECO:0007669"/>
    <property type="project" value="UniProtKB-KW"/>
</dbReference>
<keyword evidence="6 9" id="KW-0460">Magnesium</keyword>
<dbReference type="NCBIfam" id="TIGR01510">
    <property type="entry name" value="coaD_prev_kdtB"/>
    <property type="match status" value="1"/>
</dbReference>
<dbReference type="InterPro" id="IPR014729">
    <property type="entry name" value="Rossmann-like_a/b/a_fold"/>
</dbReference>
<evidence type="ECO:0000256" key="3">
    <source>
        <dbReference type="ARBA" id="ARBA00022695"/>
    </source>
</evidence>
<evidence type="ECO:0000256" key="1">
    <source>
        <dbReference type="ARBA" id="ARBA00022490"/>
    </source>
</evidence>
<dbReference type="CDD" id="cd02163">
    <property type="entry name" value="PPAT"/>
    <property type="match status" value="1"/>
</dbReference>
<feature type="binding site" evidence="9">
    <location>
        <position position="75"/>
    </location>
    <ligand>
        <name>substrate</name>
    </ligand>
</feature>
<evidence type="ECO:0000256" key="2">
    <source>
        <dbReference type="ARBA" id="ARBA00022679"/>
    </source>
</evidence>
<name>A0A9D7FFW2_9RHOO</name>
<evidence type="ECO:0000256" key="9">
    <source>
        <dbReference type="HAMAP-Rule" id="MF_00151"/>
    </source>
</evidence>
<feature type="binding site" evidence="9">
    <location>
        <begin position="125"/>
        <end position="131"/>
    </location>
    <ligand>
        <name>ATP</name>
        <dbReference type="ChEBI" id="CHEBI:30616"/>
    </ligand>
</feature>
<dbReference type="Gene3D" id="3.40.50.620">
    <property type="entry name" value="HUPs"/>
    <property type="match status" value="1"/>
</dbReference>
<dbReference type="GO" id="GO:0004595">
    <property type="term" value="F:pantetheine-phosphate adenylyltransferase activity"/>
    <property type="evidence" value="ECO:0007669"/>
    <property type="project" value="UniProtKB-UniRule"/>
</dbReference>
<keyword evidence="4 9" id="KW-0547">Nucleotide-binding</keyword>
<dbReference type="HAMAP" id="MF_00151">
    <property type="entry name" value="PPAT_bact"/>
    <property type="match status" value="1"/>
</dbReference>
<feature type="binding site" evidence="9">
    <location>
        <position position="19"/>
    </location>
    <ligand>
        <name>ATP</name>
        <dbReference type="ChEBI" id="CHEBI:30616"/>
    </ligand>
</feature>
<dbReference type="PRINTS" id="PR01020">
    <property type="entry name" value="LPSBIOSNTHSS"/>
</dbReference>
<feature type="site" description="Transition state stabilizer" evidence="9">
    <location>
        <position position="19"/>
    </location>
</feature>
<comment type="subunit">
    <text evidence="9">Homohexamer.</text>
</comment>
<dbReference type="Proteomes" id="UP000886602">
    <property type="component" value="Unassembled WGS sequence"/>
</dbReference>
<dbReference type="EMBL" id="JADJNC010000029">
    <property type="protein sequence ID" value="MBK7424380.1"/>
    <property type="molecule type" value="Genomic_DNA"/>
</dbReference>
<feature type="binding site" evidence="9">
    <location>
        <position position="11"/>
    </location>
    <ligand>
        <name>substrate</name>
    </ligand>
</feature>
<comment type="function">
    <text evidence="9">Reversibly transfers an adenylyl group from ATP to 4'-phosphopantetheine, yielding dephospho-CoA (dPCoA) and pyrophosphate.</text>
</comment>
<protein>
    <recommendedName>
        <fullName evidence="9">Phosphopantetheine adenylyltransferase</fullName>
        <ecNumber evidence="9">2.7.7.3</ecNumber>
    </recommendedName>
    <alternativeName>
        <fullName evidence="9">Dephospho-CoA pyrophosphorylase</fullName>
    </alternativeName>
    <alternativeName>
        <fullName evidence="9">Pantetheine-phosphate adenylyltransferase</fullName>
        <shortName evidence="9">PPAT</shortName>
    </alternativeName>
</protein>
<evidence type="ECO:0000256" key="4">
    <source>
        <dbReference type="ARBA" id="ARBA00022741"/>
    </source>
</evidence>
<keyword evidence="5 9" id="KW-0067">ATP-binding</keyword>
<comment type="caution">
    <text evidence="11">The sequence shown here is derived from an EMBL/GenBank/DDBJ whole genome shotgun (WGS) entry which is preliminary data.</text>
</comment>
<dbReference type="EC" id="2.7.7.3" evidence="9"/>
<evidence type="ECO:0000256" key="8">
    <source>
        <dbReference type="ARBA" id="ARBA00029346"/>
    </source>
</evidence>
<organism evidence="11 12">
    <name type="scientific">Candidatus Propionivibrio dominans</name>
    <dbReference type="NCBI Taxonomy" id="2954373"/>
    <lineage>
        <taxon>Bacteria</taxon>
        <taxon>Pseudomonadati</taxon>
        <taxon>Pseudomonadota</taxon>
        <taxon>Betaproteobacteria</taxon>
        <taxon>Rhodocyclales</taxon>
        <taxon>Rhodocyclaceae</taxon>
        <taxon>Propionivibrio</taxon>
    </lineage>
</organism>
<keyword evidence="7 9" id="KW-0173">Coenzyme A biosynthesis</keyword>
<comment type="catalytic activity">
    <reaction evidence="8 9">
        <text>(R)-4'-phosphopantetheine + ATP + H(+) = 3'-dephospho-CoA + diphosphate</text>
        <dbReference type="Rhea" id="RHEA:19801"/>
        <dbReference type="ChEBI" id="CHEBI:15378"/>
        <dbReference type="ChEBI" id="CHEBI:30616"/>
        <dbReference type="ChEBI" id="CHEBI:33019"/>
        <dbReference type="ChEBI" id="CHEBI:57328"/>
        <dbReference type="ChEBI" id="CHEBI:61723"/>
        <dbReference type="EC" id="2.7.7.3"/>
    </reaction>
</comment>
<keyword evidence="3 9" id="KW-0548">Nucleotidyltransferase</keyword>
<comment type="cofactor">
    <cofactor evidence="9">
        <name>Mg(2+)</name>
        <dbReference type="ChEBI" id="CHEBI:18420"/>
    </cofactor>
</comment>
<reference evidence="11" key="1">
    <citation type="submission" date="2020-10" db="EMBL/GenBank/DDBJ databases">
        <title>Connecting structure to function with the recovery of over 1000 high-quality activated sludge metagenome-assembled genomes encoding full-length rRNA genes using long-read sequencing.</title>
        <authorList>
            <person name="Singleton C.M."/>
            <person name="Petriglieri F."/>
            <person name="Kristensen J.M."/>
            <person name="Kirkegaard R.H."/>
            <person name="Michaelsen T.Y."/>
            <person name="Andersen M.H."/>
            <person name="Karst S.M."/>
            <person name="Dueholm M.S."/>
            <person name="Nielsen P.H."/>
            <person name="Albertsen M."/>
        </authorList>
    </citation>
    <scope>NUCLEOTIDE SEQUENCE</scope>
    <source>
        <strain evidence="11">EsbW_18-Q3-R4-48_MAXAC.044</strain>
    </source>
</reference>
<proteinExistence type="inferred from homology"/>
<evidence type="ECO:0000313" key="11">
    <source>
        <dbReference type="EMBL" id="MBK7424380.1"/>
    </source>
</evidence>
<evidence type="ECO:0000256" key="6">
    <source>
        <dbReference type="ARBA" id="ARBA00022842"/>
    </source>
</evidence>
<comment type="subcellular location">
    <subcellularLocation>
        <location evidence="9">Cytoplasm</location>
    </subcellularLocation>
</comment>
<dbReference type="AlphaFoldDB" id="A0A9D7FFW2"/>
<feature type="binding site" evidence="9">
    <location>
        <position position="43"/>
    </location>
    <ligand>
        <name>substrate</name>
    </ligand>
</feature>
<dbReference type="NCBIfam" id="TIGR00125">
    <property type="entry name" value="cyt_tran_rel"/>
    <property type="match status" value="1"/>
</dbReference>
<evidence type="ECO:0000313" key="12">
    <source>
        <dbReference type="Proteomes" id="UP000886602"/>
    </source>
</evidence>
<gene>
    <name evidence="9 11" type="primary">coaD</name>
    <name evidence="11" type="ORF">IPJ48_15585</name>
</gene>
<feature type="binding site" evidence="9">
    <location>
        <begin position="90"/>
        <end position="92"/>
    </location>
    <ligand>
        <name>ATP</name>
        <dbReference type="ChEBI" id="CHEBI:30616"/>
    </ligand>
</feature>
<evidence type="ECO:0000256" key="7">
    <source>
        <dbReference type="ARBA" id="ARBA00022993"/>
    </source>
</evidence>
<evidence type="ECO:0000256" key="5">
    <source>
        <dbReference type="ARBA" id="ARBA00022840"/>
    </source>
</evidence>
<feature type="domain" description="Cytidyltransferase-like" evidence="10">
    <location>
        <begin position="7"/>
        <end position="135"/>
    </location>
</feature>
<accession>A0A9D7FFW2</accession>
<dbReference type="Pfam" id="PF01467">
    <property type="entry name" value="CTP_transf_like"/>
    <property type="match status" value="1"/>
</dbReference>
<feature type="binding site" evidence="9">
    <location>
        <position position="89"/>
    </location>
    <ligand>
        <name>substrate</name>
    </ligand>
</feature>
<feature type="binding site" evidence="9">
    <location>
        <begin position="11"/>
        <end position="12"/>
    </location>
    <ligand>
        <name>ATP</name>
        <dbReference type="ChEBI" id="CHEBI:30616"/>
    </ligand>
</feature>
<comment type="similarity">
    <text evidence="9">Belongs to the bacterial CoaD family.</text>
</comment>
<dbReference type="PANTHER" id="PTHR21342:SF1">
    <property type="entry name" value="PHOSPHOPANTETHEINE ADENYLYLTRANSFERASE"/>
    <property type="match status" value="1"/>
</dbReference>
<dbReference type="PANTHER" id="PTHR21342">
    <property type="entry name" value="PHOSPHOPANTETHEINE ADENYLYLTRANSFERASE"/>
    <property type="match status" value="1"/>
</dbReference>
<dbReference type="InterPro" id="IPR004821">
    <property type="entry name" value="Cyt_trans-like"/>
</dbReference>
<keyword evidence="1 9" id="KW-0963">Cytoplasm</keyword>
<dbReference type="SUPFAM" id="SSF52374">
    <property type="entry name" value="Nucleotidylyl transferase"/>
    <property type="match status" value="1"/>
</dbReference>
<keyword evidence="2 9" id="KW-0808">Transferase</keyword>